<dbReference type="AlphaFoldDB" id="A0A6B8VCV5"/>
<dbReference type="EMBL" id="CP046452">
    <property type="protein sequence ID" value="QGU01983.1"/>
    <property type="molecule type" value="Genomic_DNA"/>
</dbReference>
<dbReference type="KEGG" id="ckw:CKALI_05565"/>
<dbReference type="Proteomes" id="UP000427071">
    <property type="component" value="Chromosome"/>
</dbReference>
<proteinExistence type="predicted"/>
<keyword evidence="1" id="KW-0812">Transmembrane</keyword>
<feature type="transmembrane region" description="Helical" evidence="1">
    <location>
        <begin position="41"/>
        <end position="61"/>
    </location>
</feature>
<name>A0A6B8VCV5_9CORY</name>
<keyword evidence="1" id="KW-0472">Membrane</keyword>
<evidence type="ECO:0000313" key="3">
    <source>
        <dbReference type="Proteomes" id="UP000427071"/>
    </source>
</evidence>
<feature type="transmembrane region" description="Helical" evidence="1">
    <location>
        <begin position="6"/>
        <end position="29"/>
    </location>
</feature>
<dbReference type="RefSeq" id="WP_156192347.1">
    <property type="nucleotide sequence ID" value="NZ_CP046452.1"/>
</dbReference>
<keyword evidence="1" id="KW-1133">Transmembrane helix</keyword>
<evidence type="ECO:0000256" key="1">
    <source>
        <dbReference type="SAM" id="Phobius"/>
    </source>
</evidence>
<keyword evidence="3" id="KW-1185">Reference proteome</keyword>
<organism evidence="2 3">
    <name type="scientific">Corynebacterium kalinowskii</name>
    <dbReference type="NCBI Taxonomy" id="2675216"/>
    <lineage>
        <taxon>Bacteria</taxon>
        <taxon>Bacillati</taxon>
        <taxon>Actinomycetota</taxon>
        <taxon>Actinomycetes</taxon>
        <taxon>Mycobacteriales</taxon>
        <taxon>Corynebacteriaceae</taxon>
        <taxon>Corynebacterium</taxon>
    </lineage>
</organism>
<protein>
    <submittedName>
        <fullName evidence="2">Uncharacterized protein</fullName>
    </submittedName>
</protein>
<evidence type="ECO:0000313" key="2">
    <source>
        <dbReference type="EMBL" id="QGU01983.1"/>
    </source>
</evidence>
<sequence length="400" mass="43873">MISILLAILAAVSALVSRIGAGLLLVLGVVSLRWAKRTRKAAIACLSVATLFTGWSVISLLRPYGSVAERTDFGGSDRTVTLPLEVVQFPMDRVALVALAPNSDPEYTGFELQHLADGYGLIAYRADGYADIYDSPGMTSDPNERGQVIGKGLKHYVQTELNATLTRNEFKAEFDTHDGRHVKINLVSGDDQGVPVPILAPVGLSTKEPIFFPLFVLNDFTFMNTTGATIDISIDGVAMREEGSRFPLQSKMRNFVKYCTDGQFYQVFPERDQDVKHVQTTGDRYVDGQVVYVFSGDALARIDMGSHSITFEPPLDVTASGEGRVSMDIRPQGGSISGPYTLEAGHFSLTFDQVKLARQRDIGADVMIRALGFFQKWPKGYSFEADFTDGKVRSAWKNDS</sequence>
<accession>A0A6B8VCV5</accession>
<gene>
    <name evidence="2" type="ORF">CKALI_05565</name>
</gene>
<reference evidence="3" key="1">
    <citation type="submission" date="2019-11" db="EMBL/GenBank/DDBJ databases">
        <title>Complete genome sequence of Corynebacterium kalinowskii 1959, a novel Corynebacterium species isolated from soil of a small paddock in Vilsendorf, Germany.</title>
        <authorList>
            <person name="Schaffert L."/>
            <person name="Ruwe M."/>
            <person name="Milse J."/>
            <person name="Hanuschka K."/>
            <person name="Ortseifen V."/>
            <person name="Droste J."/>
            <person name="Brandt D."/>
            <person name="Schlueter L."/>
            <person name="Kutter Y."/>
            <person name="Vinke S."/>
            <person name="Viehoefer P."/>
            <person name="Jacob L."/>
            <person name="Luebke N.-C."/>
            <person name="Schulte-Berndt E."/>
            <person name="Hain C."/>
            <person name="Linder M."/>
            <person name="Schmidt P."/>
            <person name="Wollenschlaeger L."/>
            <person name="Luttermann T."/>
            <person name="Thieme E."/>
            <person name="Hassa J."/>
            <person name="Haak M."/>
            <person name="Wittchen M."/>
            <person name="Mentz A."/>
            <person name="Persicke M."/>
            <person name="Busche T."/>
            <person name="Ruckert C."/>
        </authorList>
    </citation>
    <scope>NUCLEOTIDE SEQUENCE [LARGE SCALE GENOMIC DNA]</scope>
    <source>
        <strain evidence="3">1959</strain>
    </source>
</reference>